<reference evidence="2" key="2">
    <citation type="submission" date="2015-01" db="EMBL/GenBank/DDBJ databases">
        <title>Evolutionary Origins and Diversification of the Mycorrhizal Mutualists.</title>
        <authorList>
            <consortium name="DOE Joint Genome Institute"/>
            <consortium name="Mycorrhizal Genomics Consortium"/>
            <person name="Kohler A."/>
            <person name="Kuo A."/>
            <person name="Nagy L.G."/>
            <person name="Floudas D."/>
            <person name="Copeland A."/>
            <person name="Barry K.W."/>
            <person name="Cichocki N."/>
            <person name="Veneault-Fourrey C."/>
            <person name="LaButti K."/>
            <person name="Lindquist E.A."/>
            <person name="Lipzen A."/>
            <person name="Lundell T."/>
            <person name="Morin E."/>
            <person name="Murat C."/>
            <person name="Riley R."/>
            <person name="Ohm R."/>
            <person name="Sun H."/>
            <person name="Tunlid A."/>
            <person name="Henrissat B."/>
            <person name="Grigoriev I.V."/>
            <person name="Hibbett D.S."/>
            <person name="Martin F."/>
        </authorList>
    </citation>
    <scope>NUCLEOTIDE SEQUENCE [LARGE SCALE GENOMIC DNA]</scope>
    <source>
        <strain evidence="2">Marx 270</strain>
    </source>
</reference>
<evidence type="ECO:0000313" key="2">
    <source>
        <dbReference type="Proteomes" id="UP000054217"/>
    </source>
</evidence>
<dbReference type="AlphaFoldDB" id="A0A0C3KAN0"/>
<keyword evidence="2" id="KW-1185">Reference proteome</keyword>
<protein>
    <submittedName>
        <fullName evidence="1">Uncharacterized protein</fullName>
    </submittedName>
</protein>
<dbReference type="InParanoid" id="A0A0C3KAN0"/>
<dbReference type="EMBL" id="KN831962">
    <property type="protein sequence ID" value="KIO06682.1"/>
    <property type="molecule type" value="Genomic_DNA"/>
</dbReference>
<name>A0A0C3KAN0_PISTI</name>
<reference evidence="1 2" key="1">
    <citation type="submission" date="2014-04" db="EMBL/GenBank/DDBJ databases">
        <authorList>
            <consortium name="DOE Joint Genome Institute"/>
            <person name="Kuo A."/>
            <person name="Kohler A."/>
            <person name="Costa M.D."/>
            <person name="Nagy L.G."/>
            <person name="Floudas D."/>
            <person name="Copeland A."/>
            <person name="Barry K.W."/>
            <person name="Cichocki N."/>
            <person name="Veneault-Fourrey C."/>
            <person name="LaButti K."/>
            <person name="Lindquist E.A."/>
            <person name="Lipzen A."/>
            <person name="Lundell T."/>
            <person name="Morin E."/>
            <person name="Murat C."/>
            <person name="Sun H."/>
            <person name="Tunlid A."/>
            <person name="Henrissat B."/>
            <person name="Grigoriev I.V."/>
            <person name="Hibbett D.S."/>
            <person name="Martin F."/>
            <person name="Nordberg H.P."/>
            <person name="Cantor M.N."/>
            <person name="Hua S.X."/>
        </authorList>
    </citation>
    <scope>NUCLEOTIDE SEQUENCE [LARGE SCALE GENOMIC DNA]</scope>
    <source>
        <strain evidence="1 2">Marx 270</strain>
    </source>
</reference>
<dbReference type="Proteomes" id="UP000054217">
    <property type="component" value="Unassembled WGS sequence"/>
</dbReference>
<proteinExistence type="predicted"/>
<evidence type="ECO:0000313" key="1">
    <source>
        <dbReference type="EMBL" id="KIO06682.1"/>
    </source>
</evidence>
<accession>A0A0C3KAN0</accession>
<sequence>MTPRNHTPRASFGFSCFPLGTGQSASPTATVLSSESYPRGGSQRWVDVTFNEAEMRRNFIS</sequence>
<gene>
    <name evidence="1" type="ORF">M404DRAFT_998808</name>
</gene>
<organism evidence="1 2">
    <name type="scientific">Pisolithus tinctorius Marx 270</name>
    <dbReference type="NCBI Taxonomy" id="870435"/>
    <lineage>
        <taxon>Eukaryota</taxon>
        <taxon>Fungi</taxon>
        <taxon>Dikarya</taxon>
        <taxon>Basidiomycota</taxon>
        <taxon>Agaricomycotina</taxon>
        <taxon>Agaricomycetes</taxon>
        <taxon>Agaricomycetidae</taxon>
        <taxon>Boletales</taxon>
        <taxon>Sclerodermatineae</taxon>
        <taxon>Pisolithaceae</taxon>
        <taxon>Pisolithus</taxon>
    </lineage>
</organism>
<dbReference type="HOGENOM" id="CLU_2923617_0_0_1"/>